<dbReference type="Pfam" id="PF07143">
    <property type="entry name" value="CrtC"/>
    <property type="match status" value="1"/>
</dbReference>
<dbReference type="SUPFAM" id="SSF159245">
    <property type="entry name" value="AttH-like"/>
    <property type="match status" value="2"/>
</dbReference>
<reference evidence="4 5" key="1">
    <citation type="submission" date="2014-12" db="EMBL/GenBank/DDBJ databases">
        <title>Genome sequencing of Alteromonas marina AD001.</title>
        <authorList>
            <person name="Adrian T.G.S."/>
            <person name="Chan K.G."/>
        </authorList>
    </citation>
    <scope>NUCLEOTIDE SEQUENCE [LARGE SCALE GENOMIC DNA]</scope>
    <source>
        <strain evidence="4 5">AD001</strain>
    </source>
</reference>
<evidence type="ECO:0000259" key="3">
    <source>
        <dbReference type="Pfam" id="PF07143"/>
    </source>
</evidence>
<evidence type="ECO:0000313" key="4">
    <source>
        <dbReference type="EMBL" id="KHT54084.1"/>
    </source>
</evidence>
<protein>
    <submittedName>
        <fullName evidence="4">Hydrolase</fullName>
    </submittedName>
</protein>
<gene>
    <name evidence="4" type="ORF">RJ41_05905</name>
</gene>
<keyword evidence="4" id="KW-0378">Hydrolase</keyword>
<name>A0A0B3Y947_9ALTE</name>
<organism evidence="4 5">
    <name type="scientific">Alteromonas marina</name>
    <dbReference type="NCBI Taxonomy" id="203795"/>
    <lineage>
        <taxon>Bacteria</taxon>
        <taxon>Pseudomonadati</taxon>
        <taxon>Pseudomonadota</taxon>
        <taxon>Gammaproteobacteria</taxon>
        <taxon>Alteromonadales</taxon>
        <taxon>Alteromonadaceae</taxon>
        <taxon>Alteromonas/Salinimonas group</taxon>
        <taxon>Alteromonas</taxon>
    </lineage>
</organism>
<feature type="signal peptide" evidence="2">
    <location>
        <begin position="1"/>
        <end position="32"/>
    </location>
</feature>
<dbReference type="RefSeq" id="WP_039218210.1">
    <property type="nucleotide sequence ID" value="NZ_JWLW01000012.1"/>
</dbReference>
<evidence type="ECO:0000256" key="2">
    <source>
        <dbReference type="SAM" id="SignalP"/>
    </source>
</evidence>
<dbReference type="PANTHER" id="PTHR38591">
    <property type="entry name" value="HYDROLASE"/>
    <property type="match status" value="1"/>
</dbReference>
<dbReference type="GO" id="GO:0016787">
    <property type="term" value="F:hydrolase activity"/>
    <property type="evidence" value="ECO:0007669"/>
    <property type="project" value="UniProtKB-KW"/>
</dbReference>
<keyword evidence="2" id="KW-0732">Signal</keyword>
<keyword evidence="5" id="KW-1185">Reference proteome</keyword>
<dbReference type="Proteomes" id="UP000031197">
    <property type="component" value="Unassembled WGS sequence"/>
</dbReference>
<dbReference type="InterPro" id="IPR023374">
    <property type="entry name" value="AttH-like_dom_sf"/>
</dbReference>
<dbReference type="EMBL" id="JWLW01000012">
    <property type="protein sequence ID" value="KHT54084.1"/>
    <property type="molecule type" value="Genomic_DNA"/>
</dbReference>
<dbReference type="AlphaFoldDB" id="A0A0B3Y947"/>
<dbReference type="InterPro" id="IPR010791">
    <property type="entry name" value="AttH_dom"/>
</dbReference>
<evidence type="ECO:0000256" key="1">
    <source>
        <dbReference type="SAM" id="MobiDB-lite"/>
    </source>
</evidence>
<comment type="caution">
    <text evidence="4">The sequence shown here is derived from an EMBL/GenBank/DDBJ whole genome shotgun (WGS) entry which is preliminary data.</text>
</comment>
<feature type="chain" id="PRO_5002099632" evidence="2">
    <location>
        <begin position="33"/>
        <end position="484"/>
    </location>
</feature>
<dbReference type="Pfam" id="PF17186">
    <property type="entry name" value="Lipocalin_9"/>
    <property type="match status" value="1"/>
</dbReference>
<dbReference type="Gene3D" id="2.40.370.10">
    <property type="entry name" value="AttH-like domain"/>
    <property type="match status" value="2"/>
</dbReference>
<accession>A0A0B3Y947</accession>
<proteinExistence type="predicted"/>
<dbReference type="PANTHER" id="PTHR38591:SF1">
    <property type="entry name" value="BLL1000 PROTEIN"/>
    <property type="match status" value="1"/>
</dbReference>
<dbReference type="PROSITE" id="PS51257">
    <property type="entry name" value="PROKAR_LIPOPROTEIN"/>
    <property type="match status" value="1"/>
</dbReference>
<feature type="region of interest" description="Disordered" evidence="1">
    <location>
        <begin position="120"/>
        <end position="161"/>
    </location>
</feature>
<sequence>MKNYLGSANTTFLRFKANTFLVLVAACFTLSACTENPKDENETLGTSTPNGFFGNMQSSDAFTPVKRGNIVELPRDHMSHPDFQLEWWYLTFVLSAEDGQEFGLQYTLFRFNTEQDAPSSAKANANAKNSAEGSAESNAKSNYNSSAESSANHSSEDNRHTNANSHIARNWTDGQQWMGHASLHSAEQHYFEERFASGGVGNAYVNQQPFTAVIDDWVWKAAQAEVQTGAESKAMFPSVLTFAFEQSNAHHSVKTRGKIPDPTADSLSELNNAPGVSAVKVALNLNTSGPFIKQGDNGYSKKTQDERLRSYYYSQPFINAEGTLNIEGNSVEVTGKGWFDHEWTSHLANSEAMGWDWFSLHLDDGSKLMAFRMHAMNENMKNSKSKHSEIFTTASYIAENGTKETIEQANISITPTAYETINEGESPRSVPTAWRIQIPIKDIDVSISPFKENQWNNSLFPYYEGRVEIKGSHSGSGFMELTGY</sequence>
<feature type="compositionally biased region" description="Low complexity" evidence="1">
    <location>
        <begin position="120"/>
        <end position="153"/>
    </location>
</feature>
<dbReference type="OrthoDB" id="9770826at2"/>
<feature type="domain" description="AttH" evidence="3">
    <location>
        <begin position="86"/>
        <end position="345"/>
    </location>
</feature>
<evidence type="ECO:0000313" key="5">
    <source>
        <dbReference type="Proteomes" id="UP000031197"/>
    </source>
</evidence>